<dbReference type="Gene3D" id="3.30.70.20">
    <property type="match status" value="1"/>
</dbReference>
<keyword evidence="1" id="KW-0479">Metal-binding</keyword>
<dbReference type="GO" id="GO:0051536">
    <property type="term" value="F:iron-sulfur cluster binding"/>
    <property type="evidence" value="ECO:0007669"/>
    <property type="project" value="UniProtKB-KW"/>
</dbReference>
<name>A0A0L6TX20_9FIRM</name>
<dbReference type="InterPro" id="IPR017900">
    <property type="entry name" value="4Fe4S_Fe_S_CS"/>
</dbReference>
<dbReference type="STRING" id="52689.AKG39_15540"/>
<dbReference type="Pfam" id="PF12837">
    <property type="entry name" value="Fer4_6"/>
    <property type="match status" value="1"/>
</dbReference>
<dbReference type="PROSITE" id="PS51379">
    <property type="entry name" value="4FE4S_FER_2"/>
    <property type="match status" value="1"/>
</dbReference>
<evidence type="ECO:0000256" key="3">
    <source>
        <dbReference type="ARBA" id="ARBA00023014"/>
    </source>
</evidence>
<dbReference type="RefSeq" id="WP_050741325.1">
    <property type="nucleotide sequence ID" value="NZ_LGYO01000043.1"/>
</dbReference>
<evidence type="ECO:0000256" key="2">
    <source>
        <dbReference type="ARBA" id="ARBA00023004"/>
    </source>
</evidence>
<accession>A0A0L6TX20</accession>
<organism evidence="5 6">
    <name type="scientific">Acetobacterium bakii</name>
    <dbReference type="NCBI Taxonomy" id="52689"/>
    <lineage>
        <taxon>Bacteria</taxon>
        <taxon>Bacillati</taxon>
        <taxon>Bacillota</taxon>
        <taxon>Clostridia</taxon>
        <taxon>Eubacteriales</taxon>
        <taxon>Eubacteriaceae</taxon>
        <taxon>Acetobacterium</taxon>
    </lineage>
</organism>
<dbReference type="OrthoDB" id="9804603at2"/>
<dbReference type="SUPFAM" id="SSF54862">
    <property type="entry name" value="4Fe-4S ferredoxins"/>
    <property type="match status" value="1"/>
</dbReference>
<keyword evidence="6" id="KW-1185">Reference proteome</keyword>
<sequence>MNTSLSELTQNNRQNTGNTALIVKTNRCPQNHPCPSVKVCPVGALSQKGFEAPTVDMDKCIKCGKCVTFCPMQALVLE</sequence>
<protein>
    <submittedName>
        <fullName evidence="5">4Fe-4S ferredoxin</fullName>
    </submittedName>
</protein>
<dbReference type="Proteomes" id="UP000036873">
    <property type="component" value="Unassembled WGS sequence"/>
</dbReference>
<feature type="domain" description="4Fe-4S ferredoxin-type" evidence="4">
    <location>
        <begin position="51"/>
        <end position="78"/>
    </location>
</feature>
<gene>
    <name evidence="5" type="ORF">AKG39_15540</name>
</gene>
<dbReference type="EMBL" id="LGYO01000043">
    <property type="protein sequence ID" value="KNZ40809.1"/>
    <property type="molecule type" value="Genomic_DNA"/>
</dbReference>
<comment type="caution">
    <text evidence="5">The sequence shown here is derived from an EMBL/GenBank/DDBJ whole genome shotgun (WGS) entry which is preliminary data.</text>
</comment>
<evidence type="ECO:0000313" key="6">
    <source>
        <dbReference type="Proteomes" id="UP000036873"/>
    </source>
</evidence>
<keyword evidence="2" id="KW-0408">Iron</keyword>
<keyword evidence="3" id="KW-0411">Iron-sulfur</keyword>
<evidence type="ECO:0000256" key="1">
    <source>
        <dbReference type="ARBA" id="ARBA00022723"/>
    </source>
</evidence>
<dbReference type="AlphaFoldDB" id="A0A0L6TX20"/>
<dbReference type="InterPro" id="IPR017896">
    <property type="entry name" value="4Fe4S_Fe-S-bd"/>
</dbReference>
<reference evidence="6" key="1">
    <citation type="submission" date="2015-07" db="EMBL/GenBank/DDBJ databases">
        <title>Draft genome sequence of Acetobacterium bakii DSM 8293, a potential psychrophilic chemical producer through syngas fermentation.</title>
        <authorList>
            <person name="Song Y."/>
            <person name="Hwang S."/>
            <person name="Cho B.-K."/>
        </authorList>
    </citation>
    <scope>NUCLEOTIDE SEQUENCE [LARGE SCALE GENOMIC DNA]</scope>
    <source>
        <strain evidence="6">DSM 8239</strain>
    </source>
</reference>
<evidence type="ECO:0000259" key="4">
    <source>
        <dbReference type="PROSITE" id="PS51379"/>
    </source>
</evidence>
<proteinExistence type="predicted"/>
<dbReference type="PROSITE" id="PS00198">
    <property type="entry name" value="4FE4S_FER_1"/>
    <property type="match status" value="1"/>
</dbReference>
<evidence type="ECO:0000313" key="5">
    <source>
        <dbReference type="EMBL" id="KNZ40809.1"/>
    </source>
</evidence>
<dbReference type="GO" id="GO:0046872">
    <property type="term" value="F:metal ion binding"/>
    <property type="evidence" value="ECO:0007669"/>
    <property type="project" value="UniProtKB-KW"/>
</dbReference>